<feature type="signal peptide" evidence="1">
    <location>
        <begin position="1"/>
        <end position="20"/>
    </location>
</feature>
<evidence type="ECO:0000313" key="2">
    <source>
        <dbReference type="EMBL" id="MCF1716450.1"/>
    </source>
</evidence>
<sequence length="360" mass="40012">MKKIIIASLSFISIASKVNAQGCVAIRGGGSSCNVSGQQIEAGTWQFNMGYRYFKSFRHFKGSEEQEERLKENTEVINWQHLLDISVSKQINPRWSLLVGLPIGMNKRSSLYEHGRTERHNSRSFGIGDMRIMAYRWMIDPTKHSKGNFQLGAGLKLPTGDYKYEDYFQNVGPNGSAQLRPVDQSIQLGDGGTGIAVELNSFYNFSPLAGLYGNFFYLSNPREVNGTRTYRETLSPVLANESIMSVADQYMARIGFQYNFIGTLKGLSGSIGGRIEGIPVEDILGGSKGFRRPGYVVSVEPGLVLQQKKSLFFLTVPVALERNRTRSVTDKEASITSGTYRHGDAAFADYAINLGYAIRF</sequence>
<reference evidence="2 3" key="1">
    <citation type="submission" date="2022-01" db="EMBL/GenBank/DDBJ databases">
        <title>Flavihumibacter sp. nov., isolated from sediment of a river.</title>
        <authorList>
            <person name="Liu H."/>
        </authorList>
    </citation>
    <scope>NUCLEOTIDE SEQUENCE [LARGE SCALE GENOMIC DNA]</scope>
    <source>
        <strain evidence="2 3">RY-1</strain>
    </source>
</reference>
<evidence type="ECO:0000256" key="1">
    <source>
        <dbReference type="SAM" id="SignalP"/>
    </source>
</evidence>
<gene>
    <name evidence="2" type="ORF">L0U88_17550</name>
</gene>
<keyword evidence="3" id="KW-1185">Reference proteome</keyword>
<feature type="chain" id="PRO_5047095854" description="Transporter" evidence="1">
    <location>
        <begin position="21"/>
        <end position="360"/>
    </location>
</feature>
<accession>A0ABS9BLH0</accession>
<organism evidence="2 3">
    <name type="scientific">Flavihumibacter fluminis</name>
    <dbReference type="NCBI Taxonomy" id="2909236"/>
    <lineage>
        <taxon>Bacteria</taxon>
        <taxon>Pseudomonadati</taxon>
        <taxon>Bacteroidota</taxon>
        <taxon>Chitinophagia</taxon>
        <taxon>Chitinophagales</taxon>
        <taxon>Chitinophagaceae</taxon>
        <taxon>Flavihumibacter</taxon>
    </lineage>
</organism>
<dbReference type="RefSeq" id="WP_234867661.1">
    <property type="nucleotide sequence ID" value="NZ_JAKEVY010000004.1"/>
</dbReference>
<evidence type="ECO:0008006" key="4">
    <source>
        <dbReference type="Google" id="ProtNLM"/>
    </source>
</evidence>
<comment type="caution">
    <text evidence="2">The sequence shown here is derived from an EMBL/GenBank/DDBJ whole genome shotgun (WGS) entry which is preliminary data.</text>
</comment>
<protein>
    <recommendedName>
        <fullName evidence="4">Transporter</fullName>
    </recommendedName>
</protein>
<evidence type="ECO:0000313" key="3">
    <source>
        <dbReference type="Proteomes" id="UP001200145"/>
    </source>
</evidence>
<dbReference type="EMBL" id="JAKEVY010000004">
    <property type="protein sequence ID" value="MCF1716450.1"/>
    <property type="molecule type" value="Genomic_DNA"/>
</dbReference>
<keyword evidence="1" id="KW-0732">Signal</keyword>
<dbReference type="Proteomes" id="UP001200145">
    <property type="component" value="Unassembled WGS sequence"/>
</dbReference>
<name>A0ABS9BLH0_9BACT</name>
<proteinExistence type="predicted"/>